<name>A0A3P6CJ42_BRAOL</name>
<accession>A0A3P6CJ42</accession>
<sequence length="319" mass="35542">MEENDSTRRPPCLLPERIFAVGEEPASVRVTPYHKEGAIRHILAVLDPDEVEHIRVSLFGKLVEIADKPSFSGRFGRYIISRHLKVAKKHEAWFLFAEKPIRFSIREFALVTGLNCSKFPRRSKKKSKNFMTEKPYWGELFGSLKEVPVSSVLRMLEKKTVVDKDIRLKYAYLTLLASVILPTTHTPRISKECAEKIKDLDAFLAYPWGRVSFDMLMTSIKERKEVSLSQNTIALKGFVLALQLVIVECVPALTEVVQEGGSSGSDGDSGGDDDTNESDKRGKKGISPGHTRDTDAAEEALVHPASIMLDANGETNIAA</sequence>
<reference evidence="3" key="1">
    <citation type="submission" date="2018-11" db="EMBL/GenBank/DDBJ databases">
        <authorList>
            <consortium name="Genoscope - CEA"/>
            <person name="William W."/>
        </authorList>
    </citation>
    <scope>NUCLEOTIDE SEQUENCE</scope>
</reference>
<gene>
    <name evidence="3" type="ORF">BOLC4T27362H</name>
</gene>
<dbReference type="InterPro" id="IPR015410">
    <property type="entry name" value="DUF1985"/>
</dbReference>
<organism evidence="3">
    <name type="scientific">Brassica oleracea</name>
    <name type="common">Wild cabbage</name>
    <dbReference type="NCBI Taxonomy" id="3712"/>
    <lineage>
        <taxon>Eukaryota</taxon>
        <taxon>Viridiplantae</taxon>
        <taxon>Streptophyta</taxon>
        <taxon>Embryophyta</taxon>
        <taxon>Tracheophyta</taxon>
        <taxon>Spermatophyta</taxon>
        <taxon>Magnoliopsida</taxon>
        <taxon>eudicotyledons</taxon>
        <taxon>Gunneridae</taxon>
        <taxon>Pentapetalae</taxon>
        <taxon>rosids</taxon>
        <taxon>malvids</taxon>
        <taxon>Brassicales</taxon>
        <taxon>Brassicaceae</taxon>
        <taxon>Brassiceae</taxon>
        <taxon>Brassica</taxon>
    </lineage>
</organism>
<evidence type="ECO:0000313" key="3">
    <source>
        <dbReference type="EMBL" id="VDD13858.1"/>
    </source>
</evidence>
<proteinExistence type="predicted"/>
<dbReference type="EMBL" id="LR031873">
    <property type="protein sequence ID" value="VDD13858.1"/>
    <property type="molecule type" value="Genomic_DNA"/>
</dbReference>
<dbReference type="AlphaFoldDB" id="A0A3P6CJ42"/>
<feature type="domain" description="DUF1985" evidence="2">
    <location>
        <begin position="80"/>
        <end position="219"/>
    </location>
</feature>
<protein>
    <recommendedName>
        <fullName evidence="2">DUF1985 domain-containing protein</fullName>
    </recommendedName>
</protein>
<dbReference type="Pfam" id="PF09331">
    <property type="entry name" value="DUF1985"/>
    <property type="match status" value="1"/>
</dbReference>
<feature type="region of interest" description="Disordered" evidence="1">
    <location>
        <begin position="258"/>
        <end position="319"/>
    </location>
</feature>
<evidence type="ECO:0000259" key="2">
    <source>
        <dbReference type="Pfam" id="PF09331"/>
    </source>
</evidence>
<evidence type="ECO:0000256" key="1">
    <source>
        <dbReference type="SAM" id="MobiDB-lite"/>
    </source>
</evidence>
<dbReference type="PANTHER" id="PTHR48449">
    <property type="entry name" value="DUF1985 DOMAIN-CONTAINING PROTEIN"/>
    <property type="match status" value="1"/>
</dbReference>
<dbReference type="PANTHER" id="PTHR48449:SF2">
    <property type="entry name" value="UBIQUITIN-LIKE PROTEASE FAMILY PROFILE DOMAIN-CONTAINING PROTEIN"/>
    <property type="match status" value="1"/>
</dbReference>